<name>G3GT62_CRIGR</name>
<sequence length="64" mass="6934">MVHYGITVLSSYWNPTYSSSCGGRIGSSGPDNFMRLSQNSKKAIRAIDTVFPCVICVNSSCLGR</sequence>
<organism evidence="1 2">
    <name type="scientific">Cricetulus griseus</name>
    <name type="common">Chinese hamster</name>
    <name type="synonym">Cricetulus barabensis griseus</name>
    <dbReference type="NCBI Taxonomy" id="10029"/>
    <lineage>
        <taxon>Eukaryota</taxon>
        <taxon>Metazoa</taxon>
        <taxon>Chordata</taxon>
        <taxon>Craniata</taxon>
        <taxon>Vertebrata</taxon>
        <taxon>Euteleostomi</taxon>
        <taxon>Mammalia</taxon>
        <taxon>Eutheria</taxon>
        <taxon>Euarchontoglires</taxon>
        <taxon>Glires</taxon>
        <taxon>Rodentia</taxon>
        <taxon>Myomorpha</taxon>
        <taxon>Muroidea</taxon>
        <taxon>Cricetidae</taxon>
        <taxon>Cricetinae</taxon>
        <taxon>Cricetulus</taxon>
    </lineage>
</organism>
<dbReference type="Proteomes" id="UP000001075">
    <property type="component" value="Unassembled WGS sequence"/>
</dbReference>
<dbReference type="InParanoid" id="G3GT62"/>
<gene>
    <name evidence="1" type="ORF">I79_000836</name>
</gene>
<evidence type="ECO:0000313" key="1">
    <source>
        <dbReference type="EMBL" id="EGW01491.1"/>
    </source>
</evidence>
<accession>G3GT62</accession>
<dbReference type="EMBL" id="JH000016">
    <property type="protein sequence ID" value="EGW01491.1"/>
    <property type="molecule type" value="Genomic_DNA"/>
</dbReference>
<protein>
    <submittedName>
        <fullName evidence="1">Uncharacterized protein</fullName>
    </submittedName>
</protein>
<dbReference type="AlphaFoldDB" id="G3GT62"/>
<reference evidence="2" key="1">
    <citation type="journal article" date="2011" name="Nat. Biotechnol.">
        <title>The genomic sequence of the Chinese hamster ovary (CHO)-K1 cell line.</title>
        <authorList>
            <person name="Xu X."/>
            <person name="Nagarajan H."/>
            <person name="Lewis N.E."/>
            <person name="Pan S."/>
            <person name="Cai Z."/>
            <person name="Liu X."/>
            <person name="Chen W."/>
            <person name="Xie M."/>
            <person name="Wang W."/>
            <person name="Hammond S."/>
            <person name="Andersen M.R."/>
            <person name="Neff N."/>
            <person name="Passarelli B."/>
            <person name="Koh W."/>
            <person name="Fan H.C."/>
            <person name="Wang J."/>
            <person name="Gui Y."/>
            <person name="Lee K.H."/>
            <person name="Betenbaugh M.J."/>
            <person name="Quake S.R."/>
            <person name="Famili I."/>
            <person name="Palsson B.O."/>
            <person name="Wang J."/>
        </authorList>
    </citation>
    <scope>NUCLEOTIDE SEQUENCE [LARGE SCALE GENOMIC DNA]</scope>
    <source>
        <strain evidence="2">CHO K1 cell line</strain>
    </source>
</reference>
<evidence type="ECO:0000313" key="2">
    <source>
        <dbReference type="Proteomes" id="UP000001075"/>
    </source>
</evidence>
<proteinExistence type="predicted"/>